<keyword evidence="10" id="KW-0645">Protease</keyword>
<keyword evidence="6 8" id="KW-0472">Membrane</keyword>
<feature type="region of interest" description="Disordered" evidence="7">
    <location>
        <begin position="1"/>
        <end position="21"/>
    </location>
</feature>
<evidence type="ECO:0000256" key="5">
    <source>
        <dbReference type="ARBA" id="ARBA00022989"/>
    </source>
</evidence>
<dbReference type="Proteomes" id="UP000542674">
    <property type="component" value="Unassembled WGS sequence"/>
</dbReference>
<dbReference type="GO" id="GO:0004252">
    <property type="term" value="F:serine-type endopeptidase activity"/>
    <property type="evidence" value="ECO:0007669"/>
    <property type="project" value="InterPro"/>
</dbReference>
<dbReference type="AlphaFoldDB" id="A0A7W7TCK1"/>
<evidence type="ECO:0000256" key="1">
    <source>
        <dbReference type="ARBA" id="ARBA00004141"/>
    </source>
</evidence>
<comment type="caution">
    <text evidence="10">The sequence shown here is derived from an EMBL/GenBank/DDBJ whole genome shotgun (WGS) entry which is preliminary data.</text>
</comment>
<dbReference type="Pfam" id="PF01694">
    <property type="entry name" value="Rhomboid"/>
    <property type="match status" value="1"/>
</dbReference>
<feature type="transmembrane region" description="Helical" evidence="8">
    <location>
        <begin position="240"/>
        <end position="258"/>
    </location>
</feature>
<dbReference type="PANTHER" id="PTHR43731">
    <property type="entry name" value="RHOMBOID PROTEASE"/>
    <property type="match status" value="1"/>
</dbReference>
<feature type="domain" description="Peptidase S54 rhomboid" evidence="9">
    <location>
        <begin position="126"/>
        <end position="256"/>
    </location>
</feature>
<evidence type="ECO:0000256" key="2">
    <source>
        <dbReference type="ARBA" id="ARBA00009045"/>
    </source>
</evidence>
<feature type="transmembrane region" description="Helical" evidence="8">
    <location>
        <begin position="217"/>
        <end position="234"/>
    </location>
</feature>
<reference evidence="10 11" key="1">
    <citation type="submission" date="2020-08" db="EMBL/GenBank/DDBJ databases">
        <title>Sequencing the genomes of 1000 actinobacteria strains.</title>
        <authorList>
            <person name="Klenk H.-P."/>
        </authorList>
    </citation>
    <scope>NUCLEOTIDE SEQUENCE [LARGE SCALE GENOMIC DNA]</scope>
    <source>
        <strain evidence="10 11">DSM 45084</strain>
    </source>
</reference>
<proteinExistence type="inferred from homology"/>
<comment type="subcellular location">
    <subcellularLocation>
        <location evidence="1">Membrane</location>
        <topology evidence="1">Multi-pass membrane protein</topology>
    </subcellularLocation>
</comment>
<dbReference type="EMBL" id="JACHJS010000001">
    <property type="protein sequence ID" value="MBB4969270.1"/>
    <property type="molecule type" value="Genomic_DNA"/>
</dbReference>
<keyword evidence="11" id="KW-1185">Reference proteome</keyword>
<dbReference type="GO" id="GO:0016020">
    <property type="term" value="C:membrane"/>
    <property type="evidence" value="ECO:0007669"/>
    <property type="project" value="UniProtKB-SubCell"/>
</dbReference>
<feature type="transmembrane region" description="Helical" evidence="8">
    <location>
        <begin position="270"/>
        <end position="288"/>
    </location>
</feature>
<feature type="transmembrane region" description="Helical" evidence="8">
    <location>
        <begin position="135"/>
        <end position="155"/>
    </location>
</feature>
<keyword evidence="5 8" id="KW-1133">Transmembrane helix</keyword>
<dbReference type="RefSeq" id="WP_312865936.1">
    <property type="nucleotide sequence ID" value="NZ_BAABAI010000021.1"/>
</dbReference>
<evidence type="ECO:0000256" key="6">
    <source>
        <dbReference type="ARBA" id="ARBA00023136"/>
    </source>
</evidence>
<evidence type="ECO:0000256" key="3">
    <source>
        <dbReference type="ARBA" id="ARBA00022692"/>
    </source>
</evidence>
<evidence type="ECO:0000259" key="9">
    <source>
        <dbReference type="Pfam" id="PF01694"/>
    </source>
</evidence>
<evidence type="ECO:0000256" key="7">
    <source>
        <dbReference type="SAM" id="MobiDB-lite"/>
    </source>
</evidence>
<dbReference type="PANTHER" id="PTHR43731:SF14">
    <property type="entry name" value="PRESENILIN-ASSOCIATED RHOMBOID-LIKE PROTEIN, MITOCHONDRIAL"/>
    <property type="match status" value="1"/>
</dbReference>
<dbReference type="InterPro" id="IPR035952">
    <property type="entry name" value="Rhomboid-like_sf"/>
</dbReference>
<keyword evidence="3 8" id="KW-0812">Transmembrane</keyword>
<evidence type="ECO:0000313" key="11">
    <source>
        <dbReference type="Proteomes" id="UP000542674"/>
    </source>
</evidence>
<keyword evidence="4" id="KW-0378">Hydrolase</keyword>
<feature type="transmembrane region" description="Helical" evidence="8">
    <location>
        <begin position="167"/>
        <end position="186"/>
    </location>
</feature>
<dbReference type="GO" id="GO:0006508">
    <property type="term" value="P:proteolysis"/>
    <property type="evidence" value="ECO:0007669"/>
    <property type="project" value="UniProtKB-KW"/>
</dbReference>
<evidence type="ECO:0000313" key="10">
    <source>
        <dbReference type="EMBL" id="MBB4969270.1"/>
    </source>
</evidence>
<protein>
    <submittedName>
        <fullName evidence="10">Membrane associated rhomboid family serine protease</fullName>
    </submittedName>
</protein>
<dbReference type="SUPFAM" id="SSF144091">
    <property type="entry name" value="Rhomboid-like"/>
    <property type="match status" value="1"/>
</dbReference>
<gene>
    <name evidence="10" type="ORF">F4559_006629</name>
</gene>
<evidence type="ECO:0000256" key="8">
    <source>
        <dbReference type="SAM" id="Phobius"/>
    </source>
</evidence>
<evidence type="ECO:0000256" key="4">
    <source>
        <dbReference type="ARBA" id="ARBA00022801"/>
    </source>
</evidence>
<organism evidence="10 11">
    <name type="scientific">Saccharothrix violaceirubra</name>
    <dbReference type="NCBI Taxonomy" id="413306"/>
    <lineage>
        <taxon>Bacteria</taxon>
        <taxon>Bacillati</taxon>
        <taxon>Actinomycetota</taxon>
        <taxon>Actinomycetes</taxon>
        <taxon>Pseudonocardiales</taxon>
        <taxon>Pseudonocardiaceae</taxon>
        <taxon>Saccharothrix</taxon>
    </lineage>
</organism>
<name>A0A7W7TCK1_9PSEU</name>
<dbReference type="InterPro" id="IPR022764">
    <property type="entry name" value="Peptidase_S54_rhomboid_dom"/>
</dbReference>
<accession>A0A7W7TCK1</accession>
<dbReference type="Gene3D" id="1.20.1540.10">
    <property type="entry name" value="Rhomboid-like"/>
    <property type="match status" value="1"/>
</dbReference>
<sequence length="291" mass="30904">MATPPNHPRPGDPVEASLPPCSRHPDRATGLRCTRCERPACPECLREAAVGYQCVDCVADGRRSVRRPVTFVGAEFDPRPRVTQALIAVNVLLFAGSALLAGSVARNDLSEPYQQLDLLPVAVMLGEWWRLLTSGFLHLGVTHLALNMLSLYILGRDLEPAFGRVRFLALYLTSLLGGSVAVYLFGKLNVPVVGASGAVYGLMGAMLVAVLRLKLNLVPALSVVGLNLVLSVTLPDISLLGHLGGLVIGAAVTAGFVYAPAADRARWQTLAVGGAVVLLLVMTAVRTAQLW</sequence>
<feature type="transmembrane region" description="Helical" evidence="8">
    <location>
        <begin position="192"/>
        <end position="210"/>
    </location>
</feature>
<dbReference type="InterPro" id="IPR050925">
    <property type="entry name" value="Rhomboid_protease_S54"/>
</dbReference>
<feature type="transmembrane region" description="Helical" evidence="8">
    <location>
        <begin position="85"/>
        <end position="105"/>
    </location>
</feature>
<comment type="similarity">
    <text evidence="2">Belongs to the peptidase S54 family.</text>
</comment>